<evidence type="ECO:0000259" key="8">
    <source>
        <dbReference type="Pfam" id="PF18158"/>
    </source>
</evidence>
<evidence type="ECO:0000259" key="6">
    <source>
        <dbReference type="Pfam" id="PF00441"/>
    </source>
</evidence>
<dbReference type="InterPro" id="IPR009100">
    <property type="entry name" value="AcylCoA_DH/oxidase_NM_dom_sf"/>
</dbReference>
<evidence type="ECO:0000256" key="4">
    <source>
        <dbReference type="ARBA" id="ARBA00022827"/>
    </source>
</evidence>
<keyword evidence="10" id="KW-1185">Reference proteome</keyword>
<name>A0A845UVG7_9GAMM</name>
<dbReference type="InterPro" id="IPR052904">
    <property type="entry name" value="Acyl-CoA_dehydrogenase-like"/>
</dbReference>
<dbReference type="RefSeq" id="WP_164209847.1">
    <property type="nucleotide sequence ID" value="NZ_JAAGSC010000031.1"/>
</dbReference>
<dbReference type="InterPro" id="IPR009075">
    <property type="entry name" value="AcylCo_DH/oxidase_C"/>
</dbReference>
<evidence type="ECO:0000259" key="7">
    <source>
        <dbReference type="Pfam" id="PF02770"/>
    </source>
</evidence>
<dbReference type="InterPro" id="IPR041504">
    <property type="entry name" value="AidB_N"/>
</dbReference>
<evidence type="ECO:0000256" key="3">
    <source>
        <dbReference type="ARBA" id="ARBA00022630"/>
    </source>
</evidence>
<dbReference type="GO" id="GO:0003995">
    <property type="term" value="F:acyl-CoA dehydrogenase activity"/>
    <property type="evidence" value="ECO:0007669"/>
    <property type="project" value="InterPro"/>
</dbReference>
<dbReference type="AlphaFoldDB" id="A0A845UVG7"/>
<dbReference type="Proteomes" id="UP000484885">
    <property type="component" value="Unassembled WGS sequence"/>
</dbReference>
<dbReference type="InterPro" id="IPR036250">
    <property type="entry name" value="AcylCo_DH-like_C"/>
</dbReference>
<dbReference type="Gene3D" id="6.10.250.600">
    <property type="match status" value="1"/>
</dbReference>
<dbReference type="SUPFAM" id="SSF56645">
    <property type="entry name" value="Acyl-CoA dehydrogenase NM domain-like"/>
    <property type="match status" value="1"/>
</dbReference>
<keyword evidence="5" id="KW-0560">Oxidoreductase</keyword>
<comment type="cofactor">
    <cofactor evidence="1 5">
        <name>FAD</name>
        <dbReference type="ChEBI" id="CHEBI:57692"/>
    </cofactor>
</comment>
<evidence type="ECO:0000256" key="1">
    <source>
        <dbReference type="ARBA" id="ARBA00001974"/>
    </source>
</evidence>
<reference evidence="9 10" key="1">
    <citation type="submission" date="2020-02" db="EMBL/GenBank/DDBJ databases">
        <authorList>
            <person name="Zhang X.-Y."/>
        </authorList>
    </citation>
    <scope>NUCLEOTIDE SEQUENCE [LARGE SCALE GENOMIC DNA]</scope>
    <source>
        <strain evidence="9 10">C33</strain>
    </source>
</reference>
<dbReference type="Pfam" id="PF02770">
    <property type="entry name" value="Acyl-CoA_dh_M"/>
    <property type="match status" value="1"/>
</dbReference>
<proteinExistence type="inferred from homology"/>
<evidence type="ECO:0000313" key="10">
    <source>
        <dbReference type="Proteomes" id="UP000484885"/>
    </source>
</evidence>
<evidence type="ECO:0000313" key="9">
    <source>
        <dbReference type="EMBL" id="NDY94534.1"/>
    </source>
</evidence>
<gene>
    <name evidence="9" type="ORF">G3I74_02150</name>
</gene>
<keyword evidence="4 5" id="KW-0274">FAD</keyword>
<evidence type="ECO:0000256" key="5">
    <source>
        <dbReference type="RuleBase" id="RU362125"/>
    </source>
</evidence>
<dbReference type="InterPro" id="IPR006089">
    <property type="entry name" value="Acyl-CoA_DH_CS"/>
</dbReference>
<comment type="similarity">
    <text evidence="2 5">Belongs to the acyl-CoA dehydrogenase family.</text>
</comment>
<dbReference type="SUPFAM" id="SSF47203">
    <property type="entry name" value="Acyl-CoA dehydrogenase C-terminal domain-like"/>
    <property type="match status" value="1"/>
</dbReference>
<feature type="domain" description="Adaptive response protein AidB N-terminal" evidence="8">
    <location>
        <begin position="8"/>
        <end position="161"/>
    </location>
</feature>
<accession>A0A845UVG7</accession>
<dbReference type="PROSITE" id="PS00073">
    <property type="entry name" value="ACYL_COA_DH_2"/>
    <property type="match status" value="1"/>
</dbReference>
<dbReference type="Pfam" id="PF00441">
    <property type="entry name" value="Acyl-CoA_dh_1"/>
    <property type="match status" value="1"/>
</dbReference>
<organism evidence="9 10">
    <name type="scientific">Wenzhouxiangella limi</name>
    <dbReference type="NCBI Taxonomy" id="2707351"/>
    <lineage>
        <taxon>Bacteria</taxon>
        <taxon>Pseudomonadati</taxon>
        <taxon>Pseudomonadota</taxon>
        <taxon>Gammaproteobacteria</taxon>
        <taxon>Chromatiales</taxon>
        <taxon>Wenzhouxiangellaceae</taxon>
        <taxon>Wenzhouxiangella</taxon>
    </lineage>
</organism>
<dbReference type="EMBL" id="JAAGSC010000031">
    <property type="protein sequence ID" value="NDY94534.1"/>
    <property type="molecule type" value="Genomic_DNA"/>
</dbReference>
<keyword evidence="3 5" id="KW-0285">Flavoprotein</keyword>
<protein>
    <submittedName>
        <fullName evidence="9">DNA alkylation response protein</fullName>
    </submittedName>
</protein>
<dbReference type="PANTHER" id="PTHR42707:SF3">
    <property type="entry name" value="ACYL-COA DEHYDROGENASE AIDB-RELATED"/>
    <property type="match status" value="1"/>
</dbReference>
<dbReference type="Gene3D" id="2.40.110.20">
    <property type="match status" value="1"/>
</dbReference>
<sequence>MATHEVNNQPLPLENYNAYAGDPALQEAVALEGGSEWAAQLLNYGEIAGHEILSLGDLANRHKPVLRTHDRYGHRIDQVDFHPSYHRLMELGIGHGLASLTWTGQPGARIARSALMYLHNQFEAGTMCPITMTHAVVPSLRLQPEIAEVWEPRVLTQAYDPRFCQAGEKRGATFGMAMTEKQGGSDVRANTTRARPLGAAGPGQAYELVGHKWFCSAPMSDAFLSLAQTSDGLSCFLVPRWRPDGSVNPIHIQRLKDKLGNLSNASSEIEYPGTWAQMLGEPGRGVATIIRMVGETRLDCVIGSASLMRQAVAQAVHHCSQREAFGQRLASQPLMMNVLADLALESEAAMRLALHLARRFELAARGDPESELLARIATPVAKYWVCKRAVGVINEAQECMGGAGYVEEFILPRLYREAPVNAIWEGSGNVQCLDVLRALEREPRCLDALMSLLEPHATASDALARCRQRILDRLRPGKPQQAQARIVVEDIALALQGSILMQGGNNLVASAFVASRLEQQPGLLFGQLPEGVDSVSLIARAHPLNGPS</sequence>
<feature type="domain" description="Acyl-CoA dehydrogenase/oxidase C-terminal" evidence="6">
    <location>
        <begin position="283"/>
        <end position="439"/>
    </location>
</feature>
<evidence type="ECO:0000256" key="2">
    <source>
        <dbReference type="ARBA" id="ARBA00009347"/>
    </source>
</evidence>
<dbReference type="Pfam" id="PF18158">
    <property type="entry name" value="AidB_N"/>
    <property type="match status" value="1"/>
</dbReference>
<feature type="domain" description="Acyl-CoA oxidase/dehydrogenase middle" evidence="7">
    <location>
        <begin position="175"/>
        <end position="270"/>
    </location>
</feature>
<comment type="caution">
    <text evidence="9">The sequence shown here is derived from an EMBL/GenBank/DDBJ whole genome shotgun (WGS) entry which is preliminary data.</text>
</comment>
<dbReference type="Gene3D" id="1.20.140.10">
    <property type="entry name" value="Butyryl-CoA Dehydrogenase, subunit A, domain 3"/>
    <property type="match status" value="1"/>
</dbReference>
<dbReference type="PANTHER" id="PTHR42707">
    <property type="entry name" value="ACYL-COA DEHYDROGENASE"/>
    <property type="match status" value="1"/>
</dbReference>
<dbReference type="InterPro" id="IPR006091">
    <property type="entry name" value="Acyl-CoA_Oxase/DH_mid-dom"/>
</dbReference>